<dbReference type="InterPro" id="IPR014009">
    <property type="entry name" value="PIK_FAT"/>
</dbReference>
<dbReference type="PROSITE" id="PS51189">
    <property type="entry name" value="FAT"/>
    <property type="match status" value="1"/>
</dbReference>
<keyword evidence="4" id="KW-0677">Repeat</keyword>
<evidence type="ECO:0000256" key="5">
    <source>
        <dbReference type="ARBA" id="ARBA00022741"/>
    </source>
</evidence>
<evidence type="ECO:0000256" key="3">
    <source>
        <dbReference type="ARBA" id="ARBA00022679"/>
    </source>
</evidence>
<dbReference type="GO" id="GO:0005737">
    <property type="term" value="C:cytoplasm"/>
    <property type="evidence" value="ECO:0007669"/>
    <property type="project" value="TreeGrafter"/>
</dbReference>
<dbReference type="Proteomes" id="UP001182556">
    <property type="component" value="Unassembled WGS sequence"/>
</dbReference>
<evidence type="ECO:0000256" key="6">
    <source>
        <dbReference type="ARBA" id="ARBA00022777"/>
    </source>
</evidence>
<dbReference type="PANTHER" id="PTHR11139">
    <property type="entry name" value="ATAXIA TELANGIECTASIA MUTATED ATM -RELATED"/>
    <property type="match status" value="1"/>
</dbReference>
<dbReference type="Pfam" id="PF08771">
    <property type="entry name" value="FRB_dom"/>
    <property type="match status" value="1"/>
</dbReference>
<dbReference type="SMART" id="SM00146">
    <property type="entry name" value="PI3Kc"/>
    <property type="match status" value="1"/>
</dbReference>
<evidence type="ECO:0000259" key="10">
    <source>
        <dbReference type="PROSITE" id="PS51189"/>
    </source>
</evidence>
<sequence length="1300" mass="147953">MHIAPHEPIASAKPKTITDPRKQPILSAILHQNLPSTYQTVQGAWSTTLLGMPNGNGTLWLHNLFQATLEACGVEEMIIASRAAVDAALVGILSSPTVSQDILEVFLELVAYFHKHRQEISQSVTDAARQGALKILNGDLHEPLPGVVLWYTEMELAEHLTAENLKSLTAANIRIGESGLDSAWSSLQWLVDDYGVHPEPMWLTQLGDWSTALERQNAIDGDKPVQTFESFNTRMICYHALGEFQSGYELVQNHFESLNDDQRQKTAHWATAAAWHQRDFQAMADYVNFHPRGTSKSSYKAILDINTGNYSSACAHIAKAQTISYDELQTHLGIGPQLSIKSLAKTEVLAELEEVIQYKTQPDSREQILRFWSQRFRRSHANANTWLKRLQVWMLACPPTTVELQSCFLDCAKLCESSGMHATAKRLINLVMPKVNPPGCKVMYTQMRMNWKEAVAARDRDKMQQILHDLHDHTTEYLRDLGVDRQALELEGLGTRPLETIKAVSAHHLRPLARRYYRLAQWTEAIQEDFWLDDPDFEVYRYYSVTYKLDDSWFNGAFSLAQAAMHLFEFNGHSRNDVVSIANYVVPAVRGLFQAANARETPEKTIRSLLRLVTIWFRYGEHEAVLIEVERQFATTPIDSWLNVIPQLIARLSTPHKDLQDLLIRLLKDIASQYPHAVIWPLLTATYTQKAEHKEAAQKIMSFICTMPDGTELVHQAYTVGTELIRTSVSWLEKWRNIIDKCLPRHDLMEIAWHRVPSVWEPEIKSLDLPETPDEEQFVQQYGQILRGIYAKLVEYEQVIKYENNEHLDLVNSAYMDLYKLFGKIEAQLTGWKVPGSQMHLMNTAPRLLHLKNCLLTVPGQYNHNIDLADQAFIASFRPQIQILSSKQLPRKLVISSHKEDFTFLLKGNEDLRGDERIMQLFTLINTLLNHQSETFGRNLHLLPYEVIPLSPSAGLIGWVQNTQQLQSMIQANRERNKESDLTNKELASLLGYDPETFDPKHEEFRLDPPAEMDRYSKLPLETKVERLKAALSHSKQNDLRDVLWQRSPSADIWLRRRTNFARTVGVASFVGHIIGLGDRHGSNILVDQLTWGALHIDFGDLFGIAQDRSLLPEKVPFRLTRMMTNAFELAGSIGHRTPGTRGNFKKASILTMEVLRGSRGSLLSMLEAFLYDPLLSWTEHHPSVPPLVTRAPGAHTYPQSGIPHKSNWEHSAQVYTTIGPHAGSDYLATDSYMARGSAHHTMNRKAMQVLTQIERKLAGYEGEATEPIEVQKQVQRLIEKATSLENLSQGYVLGWMPHW</sequence>
<dbReference type="InterPro" id="IPR050517">
    <property type="entry name" value="DDR_Repair_Kinase"/>
</dbReference>
<dbReference type="InterPro" id="IPR057564">
    <property type="entry name" value="HEAT_ATR"/>
</dbReference>
<evidence type="ECO:0000256" key="7">
    <source>
        <dbReference type="ARBA" id="ARBA00022840"/>
    </source>
</evidence>
<comment type="catalytic activity">
    <reaction evidence="8">
        <text>L-seryl-[protein] + ATP = O-phospho-L-seryl-[protein] + ADP + H(+)</text>
        <dbReference type="Rhea" id="RHEA:17989"/>
        <dbReference type="Rhea" id="RHEA-COMP:9863"/>
        <dbReference type="Rhea" id="RHEA-COMP:11604"/>
        <dbReference type="ChEBI" id="CHEBI:15378"/>
        <dbReference type="ChEBI" id="CHEBI:29999"/>
        <dbReference type="ChEBI" id="CHEBI:30616"/>
        <dbReference type="ChEBI" id="CHEBI:83421"/>
        <dbReference type="ChEBI" id="CHEBI:456216"/>
        <dbReference type="EC" id="2.7.11.1"/>
    </reaction>
</comment>
<keyword evidence="7" id="KW-0067">ATP-binding</keyword>
<proteinExistence type="inferred from homology"/>
<organism evidence="12 13">
    <name type="scientific">Papiliotrema laurentii</name>
    <name type="common">Cryptococcus laurentii</name>
    <dbReference type="NCBI Taxonomy" id="5418"/>
    <lineage>
        <taxon>Eukaryota</taxon>
        <taxon>Fungi</taxon>
        <taxon>Dikarya</taxon>
        <taxon>Basidiomycota</taxon>
        <taxon>Agaricomycotina</taxon>
        <taxon>Tremellomycetes</taxon>
        <taxon>Tremellales</taxon>
        <taxon>Rhynchogastremaceae</taxon>
        <taxon>Papiliotrema</taxon>
    </lineage>
</organism>
<evidence type="ECO:0000259" key="11">
    <source>
        <dbReference type="PROSITE" id="PS51190"/>
    </source>
</evidence>
<keyword evidence="6" id="KW-0418">Kinase</keyword>
<evidence type="ECO:0000313" key="13">
    <source>
        <dbReference type="Proteomes" id="UP001182556"/>
    </source>
</evidence>
<dbReference type="SMART" id="SM01343">
    <property type="entry name" value="FATC"/>
    <property type="match status" value="1"/>
</dbReference>
<reference evidence="12" key="1">
    <citation type="submission" date="2023-02" db="EMBL/GenBank/DDBJ databases">
        <title>Identification and recombinant expression of a fungal hydrolase from Papiliotrema laurentii that hydrolyzes apple cutin and clears colloidal polyester polyurethane.</title>
        <authorList>
            <consortium name="DOE Joint Genome Institute"/>
            <person name="Roman V.A."/>
            <person name="Bojanowski C."/>
            <person name="Crable B.R."/>
            <person name="Wagner D.N."/>
            <person name="Hung C.S."/>
            <person name="Nadeau L.J."/>
            <person name="Schratz L."/>
            <person name="Haridas S."/>
            <person name="Pangilinan J."/>
            <person name="Lipzen A."/>
            <person name="Na H."/>
            <person name="Yan M."/>
            <person name="Ng V."/>
            <person name="Grigoriev I.V."/>
            <person name="Spatafora J.W."/>
            <person name="Barlow D."/>
            <person name="Biffinger J."/>
            <person name="Kelley-Loughnane N."/>
            <person name="Varaljay V.A."/>
            <person name="Crookes-Goodson W.J."/>
        </authorList>
    </citation>
    <scope>NUCLEOTIDE SEQUENCE</scope>
    <source>
        <strain evidence="12">5307AH</strain>
    </source>
</reference>
<gene>
    <name evidence="12" type="ORF">DB88DRAFT_433778</name>
</gene>
<dbReference type="InterPro" id="IPR009076">
    <property type="entry name" value="FRB_dom"/>
</dbReference>
<feature type="domain" description="PI3K/PI4K catalytic" evidence="9">
    <location>
        <begin position="877"/>
        <end position="1218"/>
    </location>
</feature>
<name>A0AAD9L8B4_PAPLA</name>
<evidence type="ECO:0000259" key="9">
    <source>
        <dbReference type="PROSITE" id="PS50290"/>
    </source>
</evidence>
<evidence type="ECO:0000256" key="2">
    <source>
        <dbReference type="ARBA" id="ARBA00012513"/>
    </source>
</evidence>
<dbReference type="Gene3D" id="3.30.1010.10">
    <property type="entry name" value="Phosphatidylinositol 3-kinase Catalytic Subunit, Chain A, domain 4"/>
    <property type="match status" value="1"/>
</dbReference>
<dbReference type="Pfam" id="PF00454">
    <property type="entry name" value="PI3_PI4_kinase"/>
    <property type="match status" value="1"/>
</dbReference>
<keyword evidence="13" id="KW-1185">Reference proteome</keyword>
<comment type="caution">
    <text evidence="12">The sequence shown here is derived from an EMBL/GenBank/DDBJ whole genome shotgun (WGS) entry which is preliminary data.</text>
</comment>
<dbReference type="GO" id="GO:0031931">
    <property type="term" value="C:TORC1 complex"/>
    <property type="evidence" value="ECO:0007669"/>
    <property type="project" value="TreeGrafter"/>
</dbReference>
<dbReference type="PROSITE" id="PS51190">
    <property type="entry name" value="FATC"/>
    <property type="match status" value="1"/>
</dbReference>
<dbReference type="Pfam" id="PF23593">
    <property type="entry name" value="HEAT_ATR"/>
    <property type="match status" value="1"/>
</dbReference>
<dbReference type="SMART" id="SM01345">
    <property type="entry name" value="Rapamycin_bind"/>
    <property type="match status" value="1"/>
</dbReference>
<dbReference type="EC" id="2.7.11.1" evidence="2"/>
<dbReference type="PROSITE" id="PS50290">
    <property type="entry name" value="PI3_4_KINASE_3"/>
    <property type="match status" value="1"/>
</dbReference>
<accession>A0AAD9L8B4</accession>
<dbReference type="Pfam" id="PF02259">
    <property type="entry name" value="FAT"/>
    <property type="match status" value="1"/>
</dbReference>
<dbReference type="GO" id="GO:0005524">
    <property type="term" value="F:ATP binding"/>
    <property type="evidence" value="ECO:0007669"/>
    <property type="project" value="UniProtKB-KW"/>
</dbReference>
<dbReference type="InterPro" id="IPR003151">
    <property type="entry name" value="PIK-rel_kinase_FAT"/>
</dbReference>
<dbReference type="InterPro" id="IPR036940">
    <property type="entry name" value="PI3/4_kinase_cat_sf"/>
</dbReference>
<feature type="domain" description="FAT" evidence="10">
    <location>
        <begin position="233"/>
        <end position="688"/>
    </location>
</feature>
<evidence type="ECO:0000313" key="12">
    <source>
        <dbReference type="EMBL" id="KAK1926975.1"/>
    </source>
</evidence>
<evidence type="ECO:0000256" key="1">
    <source>
        <dbReference type="ARBA" id="ARBA00011031"/>
    </source>
</evidence>
<evidence type="ECO:0000256" key="8">
    <source>
        <dbReference type="ARBA" id="ARBA00048679"/>
    </source>
</evidence>
<evidence type="ECO:0000256" key="4">
    <source>
        <dbReference type="ARBA" id="ARBA00022737"/>
    </source>
</evidence>
<feature type="domain" description="FATC" evidence="11">
    <location>
        <begin position="1267"/>
        <end position="1300"/>
    </location>
</feature>
<dbReference type="GO" id="GO:0031932">
    <property type="term" value="C:TORC2 complex"/>
    <property type="evidence" value="ECO:0007669"/>
    <property type="project" value="TreeGrafter"/>
</dbReference>
<keyword evidence="3" id="KW-0808">Transferase</keyword>
<dbReference type="InterPro" id="IPR000403">
    <property type="entry name" value="PI3/4_kinase_cat_dom"/>
</dbReference>
<dbReference type="GO" id="GO:0004674">
    <property type="term" value="F:protein serine/threonine kinase activity"/>
    <property type="evidence" value="ECO:0007669"/>
    <property type="project" value="UniProtKB-EC"/>
</dbReference>
<dbReference type="EMBL" id="JAODAN010000001">
    <property type="protein sequence ID" value="KAK1926975.1"/>
    <property type="molecule type" value="Genomic_DNA"/>
</dbReference>
<dbReference type="Pfam" id="PF02260">
    <property type="entry name" value="FATC"/>
    <property type="match status" value="1"/>
</dbReference>
<dbReference type="GO" id="GO:0031929">
    <property type="term" value="P:TOR signaling"/>
    <property type="evidence" value="ECO:0007669"/>
    <property type="project" value="TreeGrafter"/>
</dbReference>
<dbReference type="GO" id="GO:0005634">
    <property type="term" value="C:nucleus"/>
    <property type="evidence" value="ECO:0007669"/>
    <property type="project" value="TreeGrafter"/>
</dbReference>
<dbReference type="GO" id="GO:0016242">
    <property type="term" value="P:negative regulation of macroautophagy"/>
    <property type="evidence" value="ECO:0007669"/>
    <property type="project" value="TreeGrafter"/>
</dbReference>
<dbReference type="Gene3D" id="1.10.1070.11">
    <property type="entry name" value="Phosphatidylinositol 3-/4-kinase, catalytic domain"/>
    <property type="match status" value="1"/>
</dbReference>
<dbReference type="PANTHER" id="PTHR11139:SF9">
    <property type="entry name" value="SERINE_THREONINE-PROTEIN KINASE MTOR"/>
    <property type="match status" value="1"/>
</dbReference>
<protein>
    <recommendedName>
        <fullName evidence="2">non-specific serine/threonine protein kinase</fullName>
        <ecNumber evidence="2">2.7.11.1</ecNumber>
    </recommendedName>
</protein>
<dbReference type="InterPro" id="IPR011009">
    <property type="entry name" value="Kinase-like_dom_sf"/>
</dbReference>
<dbReference type="GO" id="GO:0044877">
    <property type="term" value="F:protein-containing complex binding"/>
    <property type="evidence" value="ECO:0007669"/>
    <property type="project" value="InterPro"/>
</dbReference>
<dbReference type="SUPFAM" id="SSF56112">
    <property type="entry name" value="Protein kinase-like (PK-like)"/>
    <property type="match status" value="1"/>
</dbReference>
<comment type="similarity">
    <text evidence="1">Belongs to the PI3/PI4-kinase family.</text>
</comment>
<keyword evidence="5" id="KW-0547">Nucleotide-binding</keyword>
<dbReference type="InterPro" id="IPR003152">
    <property type="entry name" value="FATC_dom"/>
</dbReference>